<reference evidence="1 2" key="1">
    <citation type="submission" date="2016-12" db="EMBL/GenBank/DDBJ databases">
        <title>Study of bacterial adaptation to deep sea.</title>
        <authorList>
            <person name="Song J."/>
            <person name="Yoshizawa S."/>
            <person name="Kogure K."/>
        </authorList>
    </citation>
    <scope>NUCLEOTIDE SEQUENCE [LARGE SCALE GENOMIC DNA]</scope>
    <source>
        <strain evidence="1 2">SAORIC-165</strain>
    </source>
</reference>
<gene>
    <name evidence="1" type="ORF">BSZ32_08640</name>
</gene>
<dbReference type="Gene3D" id="3.90.1720.10">
    <property type="entry name" value="endopeptidase domain like (from Nostoc punctiforme)"/>
    <property type="match status" value="1"/>
</dbReference>
<evidence type="ECO:0000313" key="1">
    <source>
        <dbReference type="EMBL" id="PQJ30302.1"/>
    </source>
</evidence>
<sequence>MLSAVLSFGYGQHSKHTPYALKDGDIVFQSGHRGQANAIKAATDSEWTHVGVVFKRENQWWVLEAVQPVKYTKLEDFIKRAPKSFHARRLKDSSAITPECLALAHTWGAQQLNKNYDLKFLWDDEKLYCSELVWKIYKHAADIELCEPRAMESYNLSDPDVAALVKKRFGSIDNLPKNSPTVAPSDLADSPLLIEVPRK</sequence>
<comment type="caution">
    <text evidence="1">The sequence shown here is derived from an EMBL/GenBank/DDBJ whole genome shotgun (WGS) entry which is preliminary data.</text>
</comment>
<dbReference type="EMBL" id="MQWA01000001">
    <property type="protein sequence ID" value="PQJ30302.1"/>
    <property type="molecule type" value="Genomic_DNA"/>
</dbReference>
<keyword evidence="2" id="KW-1185">Reference proteome</keyword>
<protein>
    <recommendedName>
        <fullName evidence="3">Peptidoglycan peptidase</fullName>
    </recommendedName>
</protein>
<organism evidence="1 2">
    <name type="scientific">Rubritalea profundi</name>
    <dbReference type="NCBI Taxonomy" id="1658618"/>
    <lineage>
        <taxon>Bacteria</taxon>
        <taxon>Pseudomonadati</taxon>
        <taxon>Verrucomicrobiota</taxon>
        <taxon>Verrucomicrobiia</taxon>
        <taxon>Verrucomicrobiales</taxon>
        <taxon>Rubritaleaceae</taxon>
        <taxon>Rubritalea</taxon>
    </lineage>
</organism>
<name>A0A2S7U7P2_9BACT</name>
<dbReference type="InterPro" id="IPR038765">
    <property type="entry name" value="Papain-like_cys_pep_sf"/>
</dbReference>
<dbReference type="Proteomes" id="UP000239907">
    <property type="component" value="Unassembled WGS sequence"/>
</dbReference>
<dbReference type="SUPFAM" id="SSF54001">
    <property type="entry name" value="Cysteine proteinases"/>
    <property type="match status" value="1"/>
</dbReference>
<dbReference type="Pfam" id="PF05708">
    <property type="entry name" value="Peptidase_C92"/>
    <property type="match status" value="1"/>
</dbReference>
<accession>A0A2S7U7P2</accession>
<evidence type="ECO:0000313" key="2">
    <source>
        <dbReference type="Proteomes" id="UP000239907"/>
    </source>
</evidence>
<evidence type="ECO:0008006" key="3">
    <source>
        <dbReference type="Google" id="ProtNLM"/>
    </source>
</evidence>
<dbReference type="AlphaFoldDB" id="A0A2S7U7P2"/>
<proteinExistence type="predicted"/>
<dbReference type="InterPro" id="IPR024453">
    <property type="entry name" value="Peptidase_C92"/>
</dbReference>